<evidence type="ECO:0000256" key="2">
    <source>
        <dbReference type="SAM" id="Phobius"/>
    </source>
</evidence>
<reference evidence="3 4" key="2">
    <citation type="journal article" date="2015" name="Eukaryot. Cell">
        <title>Asexual propagation of a virulent clone complex in a human and feline outbreak of sporotrichosis.</title>
        <authorList>
            <person name="Teixeira Mde M."/>
            <person name="Rodrigues A.M."/>
            <person name="Tsui C.K."/>
            <person name="de Almeida L.G."/>
            <person name="Van Diepeningen A.D."/>
            <person name="van den Ende B.G."/>
            <person name="Fernandes G.F."/>
            <person name="Kano R."/>
            <person name="Hamelin R.C."/>
            <person name="Lopes-Bezerra L.M."/>
            <person name="Vasconcelos A.T."/>
            <person name="de Hoog S."/>
            <person name="de Camargo Z.P."/>
            <person name="Felipe M.S."/>
        </authorList>
    </citation>
    <scope>NUCLEOTIDE SEQUENCE [LARGE SCALE GENOMIC DNA]</scope>
    <source>
        <strain evidence="3 4">1099-18</strain>
    </source>
</reference>
<dbReference type="KEGG" id="ssck:SPSK_05468"/>
<feature type="compositionally biased region" description="Low complexity" evidence="1">
    <location>
        <begin position="253"/>
        <end position="287"/>
    </location>
</feature>
<name>A0A0F2LYT9_SPOSC</name>
<accession>A0A0F2LYT9</accession>
<dbReference type="VEuPathDB" id="FungiDB:SPSK_05468"/>
<dbReference type="RefSeq" id="XP_016583732.1">
    <property type="nucleotide sequence ID" value="XM_016732214.1"/>
</dbReference>
<keyword evidence="2" id="KW-0472">Membrane</keyword>
<dbReference type="AlphaFoldDB" id="A0A0F2LYT9"/>
<proteinExistence type="predicted"/>
<reference evidence="3 4" key="1">
    <citation type="journal article" date="2014" name="BMC Genomics">
        <title>Comparative genomics of the major fungal agents of human and animal Sporotrichosis: Sporothrix schenckii and Sporothrix brasiliensis.</title>
        <authorList>
            <person name="Teixeira M.M."/>
            <person name="de Almeida L.G."/>
            <person name="Kubitschek-Barreira P."/>
            <person name="Alves F.L."/>
            <person name="Kioshima E.S."/>
            <person name="Abadio A.K."/>
            <person name="Fernandes L."/>
            <person name="Derengowski L.S."/>
            <person name="Ferreira K.S."/>
            <person name="Souza R.C."/>
            <person name="Ruiz J.C."/>
            <person name="de Andrade N.C."/>
            <person name="Paes H.C."/>
            <person name="Nicola A.M."/>
            <person name="Albuquerque P."/>
            <person name="Gerber A.L."/>
            <person name="Martins V.P."/>
            <person name="Peconick L.D."/>
            <person name="Neto A.V."/>
            <person name="Chaucanez C.B."/>
            <person name="Silva P.A."/>
            <person name="Cunha O.L."/>
            <person name="de Oliveira F.F."/>
            <person name="dos Santos T.C."/>
            <person name="Barros A.L."/>
            <person name="Soares M.A."/>
            <person name="de Oliveira L.M."/>
            <person name="Marini M.M."/>
            <person name="Villalobos-Duno H."/>
            <person name="Cunha M.M."/>
            <person name="de Hoog S."/>
            <person name="da Silveira J.F."/>
            <person name="Henrissat B."/>
            <person name="Nino-Vega G.A."/>
            <person name="Cisalpino P.S."/>
            <person name="Mora-Montes H.M."/>
            <person name="Almeida S.R."/>
            <person name="Stajich J.E."/>
            <person name="Lopes-Bezerra L.M."/>
            <person name="Vasconcelos A.T."/>
            <person name="Felipe M.S."/>
        </authorList>
    </citation>
    <scope>NUCLEOTIDE SEQUENCE [LARGE SCALE GENOMIC DNA]</scope>
    <source>
        <strain evidence="3 4">1099-18</strain>
    </source>
</reference>
<keyword evidence="2" id="KW-1133">Transmembrane helix</keyword>
<dbReference type="EMBL" id="AXCR01000012">
    <property type="protein sequence ID" value="KJR81056.1"/>
    <property type="molecule type" value="Genomic_DNA"/>
</dbReference>
<feature type="compositionally biased region" description="Polar residues" evidence="1">
    <location>
        <begin position="92"/>
        <end position="103"/>
    </location>
</feature>
<feature type="region of interest" description="Disordered" evidence="1">
    <location>
        <begin position="117"/>
        <end position="148"/>
    </location>
</feature>
<feature type="region of interest" description="Disordered" evidence="1">
    <location>
        <begin position="165"/>
        <end position="308"/>
    </location>
</feature>
<dbReference type="GeneID" id="27667491"/>
<feature type="region of interest" description="Disordered" evidence="1">
    <location>
        <begin position="73"/>
        <end position="105"/>
    </location>
</feature>
<dbReference type="OrthoDB" id="10362427at2759"/>
<gene>
    <name evidence="3" type="ORF">SPSK_05468</name>
</gene>
<evidence type="ECO:0000256" key="1">
    <source>
        <dbReference type="SAM" id="MobiDB-lite"/>
    </source>
</evidence>
<sequence length="308" mass="32600">MSYYGDDDGDVQSPLFSQKTWIGVAVPLCVVAGIIFASVFFLARRQRARRRRNGLSLNQQGRLALERDILEEGYGTGPHGANETSERRDIRASQTGPESNTPNIYLGRYFRTNNSAAANSRGISAAPRRPGDGRRGPRTANRWAWAHTTDLANTTRDAHRMEGLNELGEAPPPYEAPKKATMTGSGEDGQHDERASVAEGVSVPAPAHVRPRSGSSPGTGSGTSTSAIAPNRSFEEGTMAAAEETSLRPRPHSPASSESGGAATSRAGGSPLVSSSSPSTPSAAVRAQPPTSPPAYSEREALSHGDRR</sequence>
<evidence type="ECO:0000313" key="3">
    <source>
        <dbReference type="EMBL" id="KJR81056.1"/>
    </source>
</evidence>
<evidence type="ECO:0000313" key="4">
    <source>
        <dbReference type="Proteomes" id="UP000033710"/>
    </source>
</evidence>
<feature type="compositionally biased region" description="Basic and acidic residues" evidence="1">
    <location>
        <begin position="297"/>
        <end position="308"/>
    </location>
</feature>
<keyword evidence="2" id="KW-0812">Transmembrane</keyword>
<dbReference type="Proteomes" id="UP000033710">
    <property type="component" value="Unassembled WGS sequence"/>
</dbReference>
<feature type="compositionally biased region" description="Low complexity" evidence="1">
    <location>
        <begin position="213"/>
        <end position="226"/>
    </location>
</feature>
<organism evidence="3 4">
    <name type="scientific">Sporothrix schenckii 1099-18</name>
    <dbReference type="NCBI Taxonomy" id="1397361"/>
    <lineage>
        <taxon>Eukaryota</taxon>
        <taxon>Fungi</taxon>
        <taxon>Dikarya</taxon>
        <taxon>Ascomycota</taxon>
        <taxon>Pezizomycotina</taxon>
        <taxon>Sordariomycetes</taxon>
        <taxon>Sordariomycetidae</taxon>
        <taxon>Ophiostomatales</taxon>
        <taxon>Ophiostomataceae</taxon>
        <taxon>Sporothrix</taxon>
    </lineage>
</organism>
<comment type="caution">
    <text evidence="3">The sequence shown here is derived from an EMBL/GenBank/DDBJ whole genome shotgun (WGS) entry which is preliminary data.</text>
</comment>
<protein>
    <submittedName>
        <fullName evidence="3">Uncharacterized protein</fullName>
    </submittedName>
</protein>
<feature type="transmembrane region" description="Helical" evidence="2">
    <location>
        <begin position="20"/>
        <end position="43"/>
    </location>
</feature>